<dbReference type="EMBL" id="GL376560">
    <property type="status" value="NOT_ANNOTATED_CDS"/>
    <property type="molecule type" value="Genomic_DNA"/>
</dbReference>
<accession>K3WQ95</accession>
<protein>
    <submittedName>
        <fullName evidence="1">Uncharacterized protein</fullName>
    </submittedName>
</protein>
<keyword evidence="2" id="KW-1185">Reference proteome</keyword>
<reference evidence="2" key="2">
    <citation type="submission" date="2010-04" db="EMBL/GenBank/DDBJ databases">
        <authorList>
            <person name="Buell R."/>
            <person name="Hamilton J."/>
            <person name="Hostetler J."/>
        </authorList>
    </citation>
    <scope>NUCLEOTIDE SEQUENCE [LARGE SCALE GENOMIC DNA]</scope>
    <source>
        <strain evidence="2">DAOM:BR144</strain>
    </source>
</reference>
<reference evidence="1" key="3">
    <citation type="submission" date="2015-02" db="UniProtKB">
        <authorList>
            <consortium name="EnsemblProtists"/>
        </authorList>
    </citation>
    <scope>IDENTIFICATION</scope>
    <source>
        <strain evidence="1">DAOM BR144</strain>
    </source>
</reference>
<reference evidence="2" key="1">
    <citation type="journal article" date="2010" name="Genome Biol.">
        <title>Genome sequence of the necrotrophic plant pathogen Pythium ultimum reveals original pathogenicity mechanisms and effector repertoire.</title>
        <authorList>
            <person name="Levesque C.A."/>
            <person name="Brouwer H."/>
            <person name="Cano L."/>
            <person name="Hamilton J.P."/>
            <person name="Holt C."/>
            <person name="Huitema E."/>
            <person name="Raffaele S."/>
            <person name="Robideau G.P."/>
            <person name="Thines M."/>
            <person name="Win J."/>
            <person name="Zerillo M.M."/>
            <person name="Beakes G.W."/>
            <person name="Boore J.L."/>
            <person name="Busam D."/>
            <person name="Dumas B."/>
            <person name="Ferriera S."/>
            <person name="Fuerstenberg S.I."/>
            <person name="Gachon C.M."/>
            <person name="Gaulin E."/>
            <person name="Govers F."/>
            <person name="Grenville-Briggs L."/>
            <person name="Horner N."/>
            <person name="Hostetler J."/>
            <person name="Jiang R.H."/>
            <person name="Johnson J."/>
            <person name="Krajaejun T."/>
            <person name="Lin H."/>
            <person name="Meijer H.J."/>
            <person name="Moore B."/>
            <person name="Morris P."/>
            <person name="Phuntmart V."/>
            <person name="Puiu D."/>
            <person name="Shetty J."/>
            <person name="Stajich J.E."/>
            <person name="Tripathy S."/>
            <person name="Wawra S."/>
            <person name="van West P."/>
            <person name="Whitty B.R."/>
            <person name="Coutinho P.M."/>
            <person name="Henrissat B."/>
            <person name="Martin F."/>
            <person name="Thomas P.D."/>
            <person name="Tyler B.M."/>
            <person name="De Vries R.P."/>
            <person name="Kamoun S."/>
            <person name="Yandell M."/>
            <person name="Tisserat N."/>
            <person name="Buell C.R."/>
        </authorList>
    </citation>
    <scope>NUCLEOTIDE SEQUENCE</scope>
    <source>
        <strain evidence="2">DAOM:BR144</strain>
    </source>
</reference>
<dbReference type="HOGENOM" id="CLU_2645647_0_0_1"/>
<sequence length="77" mass="8945">MKQIQILRSVSHAVLLLVHLRKLLRTKRLDQKEKAMQDFESMLNIYSSATRVWLGKIVRNPLMSILQEPSLNLDLSS</sequence>
<dbReference type="Proteomes" id="UP000019132">
    <property type="component" value="Unassembled WGS sequence"/>
</dbReference>
<dbReference type="AlphaFoldDB" id="K3WQ95"/>
<dbReference type="EnsemblProtists" id="PYU1_T007137">
    <property type="protein sequence ID" value="PYU1_T007137"/>
    <property type="gene ID" value="PYU1_G007122"/>
</dbReference>
<dbReference type="InParanoid" id="K3WQ95"/>
<name>K3WQ95_GLOUD</name>
<dbReference type="VEuPathDB" id="FungiDB:PYU1_G007122"/>
<evidence type="ECO:0000313" key="1">
    <source>
        <dbReference type="EnsemblProtists" id="PYU1_T007137"/>
    </source>
</evidence>
<organism evidence="1 2">
    <name type="scientific">Globisporangium ultimum (strain ATCC 200006 / CBS 805.95 / DAOM BR144)</name>
    <name type="common">Pythium ultimum</name>
    <dbReference type="NCBI Taxonomy" id="431595"/>
    <lineage>
        <taxon>Eukaryota</taxon>
        <taxon>Sar</taxon>
        <taxon>Stramenopiles</taxon>
        <taxon>Oomycota</taxon>
        <taxon>Peronosporomycetes</taxon>
        <taxon>Pythiales</taxon>
        <taxon>Pythiaceae</taxon>
        <taxon>Globisporangium</taxon>
    </lineage>
</organism>
<proteinExistence type="predicted"/>
<evidence type="ECO:0000313" key="2">
    <source>
        <dbReference type="Proteomes" id="UP000019132"/>
    </source>
</evidence>